<protein>
    <submittedName>
        <fullName evidence="6">23S rRNA (Cytidine1920-2'-O)/16S rRNA (Cytidine1409-2'-O)-methyltransferase</fullName>
        <ecNumber evidence="6">2.1.1.226</ecNumber>
        <ecNumber evidence="6">2.1.1.227</ecNumber>
    </submittedName>
</protein>
<dbReference type="InterPro" id="IPR047048">
    <property type="entry name" value="TlyA"/>
</dbReference>
<dbReference type="EC" id="2.1.1.227" evidence="6"/>
<dbReference type="EMBL" id="JACCBU010000001">
    <property type="protein sequence ID" value="NYE69626.1"/>
    <property type="molecule type" value="Genomic_DNA"/>
</dbReference>
<dbReference type="GO" id="GO:0003723">
    <property type="term" value="F:RNA binding"/>
    <property type="evidence" value="ECO:0007669"/>
    <property type="project" value="UniProtKB-KW"/>
</dbReference>
<evidence type="ECO:0000313" key="6">
    <source>
        <dbReference type="EMBL" id="NYE69626.1"/>
    </source>
</evidence>
<evidence type="ECO:0000259" key="5">
    <source>
        <dbReference type="Pfam" id="PF01728"/>
    </source>
</evidence>
<evidence type="ECO:0000259" key="4">
    <source>
        <dbReference type="Pfam" id="PF01479"/>
    </source>
</evidence>
<evidence type="ECO:0000256" key="1">
    <source>
        <dbReference type="ARBA" id="ARBA00022884"/>
    </source>
</evidence>
<dbReference type="PANTHER" id="PTHR32319:SF0">
    <property type="entry name" value="BACTERIAL HEMOLYSIN-LIKE PROTEIN"/>
    <property type="match status" value="1"/>
</dbReference>
<dbReference type="GO" id="GO:0032259">
    <property type="term" value="P:methylation"/>
    <property type="evidence" value="ECO:0007669"/>
    <property type="project" value="UniProtKB-KW"/>
</dbReference>
<name>A0A7Y9I3L5_9ACTN</name>
<dbReference type="PROSITE" id="PS50889">
    <property type="entry name" value="S4"/>
    <property type="match status" value="1"/>
</dbReference>
<keyword evidence="1 3" id="KW-0694">RNA-binding</keyword>
<keyword evidence="7" id="KW-1185">Reference proteome</keyword>
<dbReference type="InterPro" id="IPR029063">
    <property type="entry name" value="SAM-dependent_MTases_sf"/>
</dbReference>
<dbReference type="NCBIfam" id="TIGR00478">
    <property type="entry name" value="tly"/>
    <property type="match status" value="1"/>
</dbReference>
<dbReference type="CDD" id="cd02440">
    <property type="entry name" value="AdoMet_MTases"/>
    <property type="match status" value="1"/>
</dbReference>
<dbReference type="EC" id="2.1.1.226" evidence="6"/>
<dbReference type="SUPFAM" id="SSF55174">
    <property type="entry name" value="Alpha-L RNA-binding motif"/>
    <property type="match status" value="1"/>
</dbReference>
<keyword evidence="6" id="KW-0489">Methyltransferase</keyword>
<dbReference type="InterPro" id="IPR002877">
    <property type="entry name" value="RNA_MeTrfase_FtsJ_dom"/>
</dbReference>
<dbReference type="Gene3D" id="3.40.50.150">
    <property type="entry name" value="Vaccinia Virus protein VP39"/>
    <property type="match status" value="1"/>
</dbReference>
<feature type="domain" description="RNA-binding S4" evidence="4">
    <location>
        <begin position="4"/>
        <end position="36"/>
    </location>
</feature>
<reference evidence="6 7" key="1">
    <citation type="submission" date="2020-07" db="EMBL/GenBank/DDBJ databases">
        <title>Sequencing the genomes of 1000 actinobacteria strains.</title>
        <authorList>
            <person name="Klenk H.-P."/>
        </authorList>
    </citation>
    <scope>NUCLEOTIDE SEQUENCE [LARGE SCALE GENOMIC DNA]</scope>
    <source>
        <strain evidence="6 7">DSM 22083</strain>
    </source>
</reference>
<evidence type="ECO:0000256" key="2">
    <source>
        <dbReference type="ARBA" id="ARBA00029460"/>
    </source>
</evidence>
<keyword evidence="6" id="KW-0808">Transferase</keyword>
<comment type="similarity">
    <text evidence="2">Belongs to the TlyA family.</text>
</comment>
<dbReference type="PANTHER" id="PTHR32319">
    <property type="entry name" value="BACTERIAL HEMOLYSIN-LIKE PROTEIN"/>
    <property type="match status" value="1"/>
</dbReference>
<sequence>MDRGLARSRGQARELITAGLVRVADRPAGKPSVDVDDATPITVEAGDHYVSRGAHKLLGALADLDLQPYGRAVDAGASTGGFTQVLLEAGCEQVYAIDVGHDQLSRRIRSDPRVVVWERTNLRDLELRHVDQRPVNLLVADVSFISLRLLIAPFDRVLRDDADMLIMIKPQFEVGRADLGKGGVVADPELRRAAVDGVLRTAAETGWAVVRVAPSRVPGGSGNQEFFAHLRRREGLSVPRTYASIS</sequence>
<dbReference type="InterPro" id="IPR002942">
    <property type="entry name" value="S4_RNA-bd"/>
</dbReference>
<dbReference type="AlphaFoldDB" id="A0A7Y9I3L5"/>
<evidence type="ECO:0000313" key="7">
    <source>
        <dbReference type="Proteomes" id="UP000569914"/>
    </source>
</evidence>
<dbReference type="Proteomes" id="UP000569914">
    <property type="component" value="Unassembled WGS sequence"/>
</dbReference>
<proteinExistence type="inferred from homology"/>
<dbReference type="Pfam" id="PF01728">
    <property type="entry name" value="FtsJ"/>
    <property type="match status" value="1"/>
</dbReference>
<dbReference type="PIRSF" id="PIRSF005578">
    <property type="entry name" value="TlyA"/>
    <property type="match status" value="1"/>
</dbReference>
<accession>A0A7Y9I3L5</accession>
<dbReference type="CDD" id="cd00165">
    <property type="entry name" value="S4"/>
    <property type="match status" value="1"/>
</dbReference>
<dbReference type="SUPFAM" id="SSF53335">
    <property type="entry name" value="S-adenosyl-L-methionine-dependent methyltransferases"/>
    <property type="match status" value="1"/>
</dbReference>
<evidence type="ECO:0000256" key="3">
    <source>
        <dbReference type="PROSITE-ProRule" id="PRU00182"/>
    </source>
</evidence>
<dbReference type="InterPro" id="IPR036986">
    <property type="entry name" value="S4_RNA-bd_sf"/>
</dbReference>
<dbReference type="Gene3D" id="3.10.290.10">
    <property type="entry name" value="RNA-binding S4 domain"/>
    <property type="match status" value="1"/>
</dbReference>
<comment type="caution">
    <text evidence="6">The sequence shown here is derived from an EMBL/GenBank/DDBJ whole genome shotgun (WGS) entry which is preliminary data.</text>
</comment>
<dbReference type="GO" id="GO:0008168">
    <property type="term" value="F:methyltransferase activity"/>
    <property type="evidence" value="ECO:0007669"/>
    <property type="project" value="UniProtKB-KW"/>
</dbReference>
<dbReference type="Pfam" id="PF01479">
    <property type="entry name" value="S4"/>
    <property type="match status" value="1"/>
</dbReference>
<dbReference type="InterPro" id="IPR004538">
    <property type="entry name" value="Hemolysin_A/TlyA"/>
</dbReference>
<organism evidence="6 7">
    <name type="scientific">Microlunatus parietis</name>
    <dbReference type="NCBI Taxonomy" id="682979"/>
    <lineage>
        <taxon>Bacteria</taxon>
        <taxon>Bacillati</taxon>
        <taxon>Actinomycetota</taxon>
        <taxon>Actinomycetes</taxon>
        <taxon>Propionibacteriales</taxon>
        <taxon>Propionibacteriaceae</taxon>
        <taxon>Microlunatus</taxon>
    </lineage>
</organism>
<feature type="domain" description="Ribosomal RNA methyltransferase FtsJ" evidence="5">
    <location>
        <begin position="49"/>
        <end position="231"/>
    </location>
</feature>
<gene>
    <name evidence="6" type="ORF">BKA15_000955</name>
</gene>